<dbReference type="Pfam" id="PF06073">
    <property type="entry name" value="DUF934"/>
    <property type="match status" value="1"/>
</dbReference>
<dbReference type="KEGG" id="rhy:RD110_15145"/>
<organism evidence="1 2">
    <name type="scientific">Rhodoferax koreensis</name>
    <dbReference type="NCBI Taxonomy" id="1842727"/>
    <lineage>
        <taxon>Bacteria</taxon>
        <taxon>Pseudomonadati</taxon>
        <taxon>Pseudomonadota</taxon>
        <taxon>Betaproteobacteria</taxon>
        <taxon>Burkholderiales</taxon>
        <taxon>Comamonadaceae</taxon>
        <taxon>Rhodoferax</taxon>
    </lineage>
</organism>
<keyword evidence="2" id="KW-1185">Reference proteome</keyword>
<proteinExistence type="predicted"/>
<reference evidence="1 2" key="1">
    <citation type="submission" date="2017-01" db="EMBL/GenBank/DDBJ databases">
        <authorList>
            <person name="Mah S.A."/>
            <person name="Swanson W.J."/>
            <person name="Moy G.W."/>
            <person name="Vacquier V.D."/>
        </authorList>
    </citation>
    <scope>NUCLEOTIDE SEQUENCE [LARGE SCALE GENOMIC DNA]</scope>
    <source>
        <strain evidence="1 2">DCY110</strain>
    </source>
</reference>
<name>A0A1P8JX86_9BURK</name>
<dbReference type="STRING" id="1842727.RD110_15145"/>
<dbReference type="AlphaFoldDB" id="A0A1P8JX86"/>
<dbReference type="RefSeq" id="WP_076200242.1">
    <property type="nucleotide sequence ID" value="NZ_CP019236.1"/>
</dbReference>
<evidence type="ECO:0000313" key="1">
    <source>
        <dbReference type="EMBL" id="APW38363.1"/>
    </source>
</evidence>
<evidence type="ECO:0008006" key="3">
    <source>
        <dbReference type="Google" id="ProtNLM"/>
    </source>
</evidence>
<protein>
    <recommendedName>
        <fullName evidence="3">Oxidoreductase</fullName>
    </recommendedName>
</protein>
<accession>A0A1P8JX86</accession>
<evidence type="ECO:0000313" key="2">
    <source>
        <dbReference type="Proteomes" id="UP000186609"/>
    </source>
</evidence>
<dbReference type="InterPro" id="IPR008318">
    <property type="entry name" value="UCP030820"/>
</dbReference>
<dbReference type="EMBL" id="CP019236">
    <property type="protein sequence ID" value="APW38363.1"/>
    <property type="molecule type" value="Genomic_DNA"/>
</dbReference>
<dbReference type="OrthoDB" id="9800421at2"/>
<sequence length="147" mass="16029">MKLIAFAAHTAPAEGQKDAISLANDVDPRTVPLEGVSRIDLNFPKFTDGRAFSQAFLLRRRLGFQGEIRATGDVLIDQLVQMQRSGFDVAVLREGVDASAAQRQFDRYKGFYQGDAVHVVPHFAEPASTLGPDAAAYAGELERQHSA</sequence>
<dbReference type="Proteomes" id="UP000186609">
    <property type="component" value="Chromosome"/>
</dbReference>
<gene>
    <name evidence="1" type="ORF">RD110_15145</name>
</gene>